<organism evidence="2 3">
    <name type="scientific">Alkalibacterium thalassium</name>
    <dbReference type="NCBI Taxonomy" id="426701"/>
    <lineage>
        <taxon>Bacteria</taxon>
        <taxon>Bacillati</taxon>
        <taxon>Bacillota</taxon>
        <taxon>Bacilli</taxon>
        <taxon>Lactobacillales</taxon>
        <taxon>Carnobacteriaceae</taxon>
        <taxon>Alkalibacterium</taxon>
    </lineage>
</organism>
<accession>A0A1G8ZER3</accession>
<proteinExistence type="predicted"/>
<dbReference type="OrthoDB" id="3185623at2"/>
<dbReference type="STRING" id="426701.SAMN04488098_101424"/>
<evidence type="ECO:0000313" key="2">
    <source>
        <dbReference type="EMBL" id="SDK13616.1"/>
    </source>
</evidence>
<keyword evidence="3" id="KW-1185">Reference proteome</keyword>
<dbReference type="PANTHER" id="PTHR12110:SF21">
    <property type="entry name" value="XYLOSE ISOMERASE-LIKE TIM BARREL DOMAIN-CONTAINING PROTEIN"/>
    <property type="match status" value="1"/>
</dbReference>
<dbReference type="Gene3D" id="3.20.20.150">
    <property type="entry name" value="Divalent-metal-dependent TIM barrel enzymes"/>
    <property type="match status" value="1"/>
</dbReference>
<evidence type="ECO:0000313" key="3">
    <source>
        <dbReference type="Proteomes" id="UP000199433"/>
    </source>
</evidence>
<dbReference type="InterPro" id="IPR013022">
    <property type="entry name" value="Xyl_isomerase-like_TIM-brl"/>
</dbReference>
<reference evidence="3" key="1">
    <citation type="submission" date="2016-10" db="EMBL/GenBank/DDBJ databases">
        <authorList>
            <person name="Varghese N."/>
            <person name="Submissions S."/>
        </authorList>
    </citation>
    <scope>NUCLEOTIDE SEQUENCE [LARGE SCALE GENOMIC DNA]</scope>
    <source>
        <strain evidence="3">DSM 19181</strain>
    </source>
</reference>
<dbReference type="EMBL" id="FNFK01000014">
    <property type="protein sequence ID" value="SDK13616.1"/>
    <property type="molecule type" value="Genomic_DNA"/>
</dbReference>
<dbReference type="SUPFAM" id="SSF51658">
    <property type="entry name" value="Xylose isomerase-like"/>
    <property type="match status" value="1"/>
</dbReference>
<keyword evidence="2" id="KW-0413">Isomerase</keyword>
<dbReference type="InterPro" id="IPR036237">
    <property type="entry name" value="Xyl_isomerase-like_sf"/>
</dbReference>
<dbReference type="Pfam" id="PF01261">
    <property type="entry name" value="AP_endonuc_2"/>
    <property type="match status" value="1"/>
</dbReference>
<dbReference type="GO" id="GO:0016853">
    <property type="term" value="F:isomerase activity"/>
    <property type="evidence" value="ECO:0007669"/>
    <property type="project" value="UniProtKB-KW"/>
</dbReference>
<evidence type="ECO:0000259" key="1">
    <source>
        <dbReference type="Pfam" id="PF01261"/>
    </source>
</evidence>
<gene>
    <name evidence="2" type="ORF">SAMN04488098_101424</name>
</gene>
<dbReference type="Proteomes" id="UP000199433">
    <property type="component" value="Unassembled WGS sequence"/>
</dbReference>
<sequence length="269" mass="30486">MPIISYSTLPLLKSQPMEAVKSCIELGAEKVELFMDGTHWSHISDNHKEELIQQLRRAGAQYSVHAPHYDLNMASEWGPVRAAALEQYKKTIRFAGRIQATHVVISPGIIHPTTFDKEKSRHYAAKGIKTLIPTAKQCKVKLAIENGGDRQRELFDHEAFISFIHSFNEEVVGAVLDVGHAHITRWPIELVMKELSSKLLALHINDTRGNVDNHLPIGQGAIDWERVFQTIKMLDIEPDLVLEYNMRTPVEELSRSKEAIHDLFKEKSG</sequence>
<dbReference type="PANTHER" id="PTHR12110">
    <property type="entry name" value="HYDROXYPYRUVATE ISOMERASE"/>
    <property type="match status" value="1"/>
</dbReference>
<protein>
    <submittedName>
        <fullName evidence="2">Sugar phosphate isomerase/epimerase</fullName>
    </submittedName>
</protein>
<name>A0A1G8ZER3_9LACT</name>
<feature type="domain" description="Xylose isomerase-like TIM barrel" evidence="1">
    <location>
        <begin position="23"/>
        <end position="252"/>
    </location>
</feature>
<dbReference type="InterPro" id="IPR050312">
    <property type="entry name" value="IolE/XylAMocC-like"/>
</dbReference>
<dbReference type="RefSeq" id="WP_091266191.1">
    <property type="nucleotide sequence ID" value="NZ_FNFK01000014.1"/>
</dbReference>
<dbReference type="AlphaFoldDB" id="A0A1G8ZER3"/>